<gene>
    <name evidence="2" type="ORF">AZE42_13646</name>
</gene>
<dbReference type="Proteomes" id="UP000183567">
    <property type="component" value="Unassembled WGS sequence"/>
</dbReference>
<name>A0A1J8QR22_9AGAM</name>
<feature type="region of interest" description="Disordered" evidence="1">
    <location>
        <begin position="88"/>
        <end position="115"/>
    </location>
</feature>
<dbReference type="EMBL" id="LVVM01002811">
    <property type="protein sequence ID" value="OJA15880.1"/>
    <property type="molecule type" value="Genomic_DNA"/>
</dbReference>
<protein>
    <submittedName>
        <fullName evidence="2">Uncharacterized protein</fullName>
    </submittedName>
</protein>
<reference evidence="2 3" key="1">
    <citation type="submission" date="2016-03" db="EMBL/GenBank/DDBJ databases">
        <title>Comparative genomics of the ectomycorrhizal sister species Rhizopogon vinicolor and Rhizopogon vesiculosus (Basidiomycota: Boletales) reveals a divergence of the mating type B locus.</title>
        <authorList>
            <person name="Mujic A.B."/>
            <person name="Kuo A."/>
            <person name="Tritt A."/>
            <person name="Lipzen A."/>
            <person name="Chen C."/>
            <person name="Johnson J."/>
            <person name="Sharma A."/>
            <person name="Barry K."/>
            <person name="Grigoriev I.V."/>
            <person name="Spatafora J.W."/>
        </authorList>
    </citation>
    <scope>NUCLEOTIDE SEQUENCE [LARGE SCALE GENOMIC DNA]</scope>
    <source>
        <strain evidence="2 3">AM-OR11-056</strain>
    </source>
</reference>
<dbReference type="AlphaFoldDB" id="A0A1J8QR22"/>
<evidence type="ECO:0000313" key="3">
    <source>
        <dbReference type="Proteomes" id="UP000183567"/>
    </source>
</evidence>
<feature type="region of interest" description="Disordered" evidence="1">
    <location>
        <begin position="1"/>
        <end position="52"/>
    </location>
</feature>
<organism evidence="2 3">
    <name type="scientific">Rhizopogon vesiculosus</name>
    <dbReference type="NCBI Taxonomy" id="180088"/>
    <lineage>
        <taxon>Eukaryota</taxon>
        <taxon>Fungi</taxon>
        <taxon>Dikarya</taxon>
        <taxon>Basidiomycota</taxon>
        <taxon>Agaricomycotina</taxon>
        <taxon>Agaricomycetes</taxon>
        <taxon>Agaricomycetidae</taxon>
        <taxon>Boletales</taxon>
        <taxon>Suillineae</taxon>
        <taxon>Rhizopogonaceae</taxon>
        <taxon>Rhizopogon</taxon>
    </lineage>
</organism>
<sequence>MGPHSFVKAGHPATGGTSSRVDQSRSHELPTTDVTLQTSSQTSRKEVVSSQEAIVQKTSMRGGQPVTGKGPEPFVKALPLCSNLVGMNHPDTSTPAQEDVALPHNHTAAVPLHLP</sequence>
<proteinExistence type="predicted"/>
<evidence type="ECO:0000256" key="1">
    <source>
        <dbReference type="SAM" id="MobiDB-lite"/>
    </source>
</evidence>
<keyword evidence="3" id="KW-1185">Reference proteome</keyword>
<comment type="caution">
    <text evidence="2">The sequence shown here is derived from an EMBL/GenBank/DDBJ whole genome shotgun (WGS) entry which is preliminary data.</text>
</comment>
<accession>A0A1J8QR22</accession>
<feature type="compositionally biased region" description="Polar residues" evidence="1">
    <location>
        <begin position="32"/>
        <end position="52"/>
    </location>
</feature>
<evidence type="ECO:0000313" key="2">
    <source>
        <dbReference type="EMBL" id="OJA15880.1"/>
    </source>
</evidence>